<evidence type="ECO:0000259" key="8">
    <source>
        <dbReference type="PROSITE" id="PS51007"/>
    </source>
</evidence>
<evidence type="ECO:0000313" key="9">
    <source>
        <dbReference type="EMBL" id="SJL82258.1"/>
    </source>
</evidence>
<sequence length="104" mass="10779">MKKWSSLGLVVIGILMSAHVCAAGDVAAGEKKAAGCVGCHGKNGVAVIPGYPSLKGQNEQYLVNSMHAYKKGHRTGGLAGMMKSQVSGLSDQDIDDIAAYFAQL</sequence>
<keyword evidence="7" id="KW-0732">Signal</keyword>
<evidence type="ECO:0000256" key="3">
    <source>
        <dbReference type="ARBA" id="ARBA00022723"/>
    </source>
</evidence>
<evidence type="ECO:0000256" key="2">
    <source>
        <dbReference type="ARBA" id="ARBA00022617"/>
    </source>
</evidence>
<feature type="chain" id="PRO_5010247259" evidence="7">
    <location>
        <begin position="23"/>
        <end position="104"/>
    </location>
</feature>
<keyword evidence="2 6" id="KW-0349">Heme</keyword>
<dbReference type="Proteomes" id="UP000189475">
    <property type="component" value="Unassembled WGS sequence"/>
</dbReference>
<evidence type="ECO:0000256" key="4">
    <source>
        <dbReference type="ARBA" id="ARBA00022982"/>
    </source>
</evidence>
<keyword evidence="5 6" id="KW-0408">Iron</keyword>
<evidence type="ECO:0000256" key="6">
    <source>
        <dbReference type="PROSITE-ProRule" id="PRU00433"/>
    </source>
</evidence>
<reference evidence="9 10" key="1">
    <citation type="submission" date="2017-02" db="EMBL/GenBank/DDBJ databases">
        <authorList>
            <person name="Peterson S.W."/>
        </authorList>
    </citation>
    <scope>NUCLEOTIDE SEQUENCE [LARGE SCALE GENOMIC DNA]</scope>
    <source>
        <strain evidence="9 10">CECT 9027</strain>
    </source>
</reference>
<dbReference type="AlphaFoldDB" id="A0A1R4B016"/>
<evidence type="ECO:0000256" key="7">
    <source>
        <dbReference type="SAM" id="SignalP"/>
    </source>
</evidence>
<name>A0A1R4B016_9VIBR</name>
<dbReference type="PROSITE" id="PS51007">
    <property type="entry name" value="CYTC"/>
    <property type="match status" value="1"/>
</dbReference>
<dbReference type="Gene3D" id="1.10.760.10">
    <property type="entry name" value="Cytochrome c-like domain"/>
    <property type="match status" value="1"/>
</dbReference>
<dbReference type="RefSeq" id="WP_077311392.1">
    <property type="nucleotide sequence ID" value="NZ_AP024887.1"/>
</dbReference>
<proteinExistence type="predicted"/>
<dbReference type="InterPro" id="IPR009056">
    <property type="entry name" value="Cyt_c-like_dom"/>
</dbReference>
<feature type="domain" description="Cytochrome c" evidence="8">
    <location>
        <begin position="24"/>
        <end position="104"/>
    </location>
</feature>
<dbReference type="InterPro" id="IPR036909">
    <property type="entry name" value="Cyt_c-like_dom_sf"/>
</dbReference>
<evidence type="ECO:0000256" key="1">
    <source>
        <dbReference type="ARBA" id="ARBA00022448"/>
    </source>
</evidence>
<keyword evidence="1" id="KW-0813">Transport</keyword>
<accession>A0A1R4B016</accession>
<dbReference type="GO" id="GO:0020037">
    <property type="term" value="F:heme binding"/>
    <property type="evidence" value="ECO:0007669"/>
    <property type="project" value="InterPro"/>
</dbReference>
<dbReference type="GO" id="GO:0009055">
    <property type="term" value="F:electron transfer activity"/>
    <property type="evidence" value="ECO:0007669"/>
    <property type="project" value="InterPro"/>
</dbReference>
<dbReference type="PANTHER" id="PTHR33751">
    <property type="entry name" value="CBB3-TYPE CYTOCHROME C OXIDASE SUBUNIT FIXP"/>
    <property type="match status" value="1"/>
</dbReference>
<dbReference type="PANTHER" id="PTHR33751:SF9">
    <property type="entry name" value="CYTOCHROME C4"/>
    <property type="match status" value="1"/>
</dbReference>
<dbReference type="OrthoDB" id="9796421at2"/>
<keyword evidence="4" id="KW-0249">Electron transport</keyword>
<evidence type="ECO:0000256" key="5">
    <source>
        <dbReference type="ARBA" id="ARBA00023004"/>
    </source>
</evidence>
<keyword evidence="10" id="KW-1185">Reference proteome</keyword>
<dbReference type="Pfam" id="PF00034">
    <property type="entry name" value="Cytochrom_C"/>
    <property type="match status" value="1"/>
</dbReference>
<gene>
    <name evidence="9" type="ORF">VPAL9027_00170</name>
</gene>
<dbReference type="STRING" id="1918946.VPAL9027_00170"/>
<keyword evidence="3 6" id="KW-0479">Metal-binding</keyword>
<evidence type="ECO:0000313" key="10">
    <source>
        <dbReference type="Proteomes" id="UP000189475"/>
    </source>
</evidence>
<dbReference type="EMBL" id="FUFT01000001">
    <property type="protein sequence ID" value="SJL82258.1"/>
    <property type="molecule type" value="Genomic_DNA"/>
</dbReference>
<feature type="signal peptide" evidence="7">
    <location>
        <begin position="1"/>
        <end position="22"/>
    </location>
</feature>
<dbReference type="GO" id="GO:0046872">
    <property type="term" value="F:metal ion binding"/>
    <property type="evidence" value="ECO:0007669"/>
    <property type="project" value="UniProtKB-KW"/>
</dbReference>
<organism evidence="9 10">
    <name type="scientific">Vibrio palustris</name>
    <dbReference type="NCBI Taxonomy" id="1918946"/>
    <lineage>
        <taxon>Bacteria</taxon>
        <taxon>Pseudomonadati</taxon>
        <taxon>Pseudomonadota</taxon>
        <taxon>Gammaproteobacteria</taxon>
        <taxon>Vibrionales</taxon>
        <taxon>Vibrionaceae</taxon>
        <taxon>Vibrio</taxon>
    </lineage>
</organism>
<dbReference type="SUPFAM" id="SSF46626">
    <property type="entry name" value="Cytochrome c"/>
    <property type="match status" value="1"/>
</dbReference>
<dbReference type="InterPro" id="IPR050597">
    <property type="entry name" value="Cytochrome_c_Oxidase_Subunit"/>
</dbReference>
<protein>
    <submittedName>
        <fullName evidence="9">Cytochrome c-554(548)</fullName>
    </submittedName>
</protein>